<sequence length="748" mass="82004">MMDLRTVLFLALVCIHVQEMAADTNDRDCENFEVMLKAPNFVADAALKALTRDWGNLPNSWTGVDPCGSRWEGVTCSDSRVITITLSSMNLTGELTGDLASLSELEILDLSSNKGLTGSLPSNIGQLSKLTTLILYNCDFSGSIPDSVGSLKQLVHLSLYSNRFIGPVPASIGDLKNLYWLDLSNNQLTGSIPVSNGTAPGLDLLVKTKHFHFGMNQLSGPIPPGLFRPDMVLIHVLFDNNNLTGSIPSTLGLVKTLETVRFDRNQLSGPLPTNLNNLTNCNELVLSNNAFTDFIPDLTGMNNLNRLDMSNNSFSPSDGIPPWFSTLQSLTTVMMERTELEGELPAKFFSFPQLETVVMRNNRLNGTLEFGNSYSRQLQLIDLHNNSIESVKVSAGYKFTLMLADNPFCRGIGANLPYCSNQEQPGSMDTSPELCVPLPCSSDQISSPKCKCAFPYTGTFILRAPSFSLLGGQIHIAKLKLSLEQTLPNLALPVDSVLLTDAYEDNHGYLNMPLAIFPSRQNHFNRTGMFSLAFVLSNQTYKPPEEFGPYIFIANSYTHFGGKKNSSRTGLIVGAAVGCSLLFLLLLSAAGYAYRQKKRVEKAKHQGNPFESWDSHGVGGDIPALKGARFFTFEELQICTNNFSEGNSIGSGGYGKVYKGFLADGQIIAIKRSQEGSLQGSREFKNEIELLSRVHHKNLVNLVGFCFDQGEQMLVYEFIPNGTLMDCLSGNLILSQEGLGFSWIGNEE</sequence>
<dbReference type="FunFam" id="3.80.10.10:FF:000542">
    <property type="entry name" value="Leucine-rich repeat protein kinase family protein"/>
    <property type="match status" value="1"/>
</dbReference>
<dbReference type="GO" id="GO:0016020">
    <property type="term" value="C:membrane"/>
    <property type="evidence" value="ECO:0007669"/>
    <property type="project" value="UniProtKB-SubCell"/>
</dbReference>
<dbReference type="EMBL" id="JAKOGI010000844">
    <property type="protein sequence ID" value="KAJ8429941.1"/>
    <property type="molecule type" value="Genomic_DNA"/>
</dbReference>
<evidence type="ECO:0000256" key="9">
    <source>
        <dbReference type="PROSITE-ProRule" id="PRU10141"/>
    </source>
</evidence>
<dbReference type="GO" id="GO:0004672">
    <property type="term" value="F:protein kinase activity"/>
    <property type="evidence" value="ECO:0007669"/>
    <property type="project" value="InterPro"/>
</dbReference>
<organism evidence="13 14">
    <name type="scientific">Carnegiea gigantea</name>
    <dbReference type="NCBI Taxonomy" id="171969"/>
    <lineage>
        <taxon>Eukaryota</taxon>
        <taxon>Viridiplantae</taxon>
        <taxon>Streptophyta</taxon>
        <taxon>Embryophyta</taxon>
        <taxon>Tracheophyta</taxon>
        <taxon>Spermatophyta</taxon>
        <taxon>Magnoliopsida</taxon>
        <taxon>eudicotyledons</taxon>
        <taxon>Gunneridae</taxon>
        <taxon>Pentapetalae</taxon>
        <taxon>Caryophyllales</taxon>
        <taxon>Cactineae</taxon>
        <taxon>Cactaceae</taxon>
        <taxon>Cactoideae</taxon>
        <taxon>Echinocereeae</taxon>
        <taxon>Carnegiea</taxon>
    </lineage>
</organism>
<keyword evidence="4 11" id="KW-0732">Signal</keyword>
<dbReference type="PANTHER" id="PTHR45974">
    <property type="entry name" value="RECEPTOR-LIKE PROTEIN 55"/>
    <property type="match status" value="1"/>
</dbReference>
<evidence type="ECO:0000256" key="2">
    <source>
        <dbReference type="ARBA" id="ARBA00022614"/>
    </source>
</evidence>
<dbReference type="AlphaFoldDB" id="A0A9Q1JRU1"/>
<keyword evidence="6 10" id="KW-1133">Transmembrane helix</keyword>
<keyword evidence="14" id="KW-1185">Reference proteome</keyword>
<evidence type="ECO:0000256" key="1">
    <source>
        <dbReference type="ARBA" id="ARBA00004370"/>
    </source>
</evidence>
<dbReference type="FunFam" id="3.80.10.10:FF:000363">
    <property type="entry name" value="Leucine-rich repeat family protein"/>
    <property type="match status" value="1"/>
</dbReference>
<comment type="caution">
    <text evidence="13">The sequence shown here is derived from an EMBL/GenBank/DDBJ whole genome shotgun (WGS) entry which is preliminary data.</text>
</comment>
<evidence type="ECO:0000256" key="10">
    <source>
        <dbReference type="SAM" id="Phobius"/>
    </source>
</evidence>
<dbReference type="InterPro" id="IPR001245">
    <property type="entry name" value="Ser-Thr/Tyr_kinase_cat_dom"/>
</dbReference>
<feature type="binding site" evidence="9">
    <location>
        <position position="671"/>
    </location>
    <ligand>
        <name>ATP</name>
        <dbReference type="ChEBI" id="CHEBI:30616"/>
    </ligand>
</feature>
<feature type="signal peptide" evidence="11">
    <location>
        <begin position="1"/>
        <end position="22"/>
    </location>
</feature>
<keyword evidence="7 10" id="KW-0472">Membrane</keyword>
<dbReference type="PANTHER" id="PTHR45974:SF266">
    <property type="entry name" value="LEUCINE-RICH REPEAT RECEPTOR PROTEIN KINASE HPCA1"/>
    <property type="match status" value="1"/>
</dbReference>
<keyword evidence="3 10" id="KW-0812">Transmembrane</keyword>
<evidence type="ECO:0000256" key="6">
    <source>
        <dbReference type="ARBA" id="ARBA00022989"/>
    </source>
</evidence>
<accession>A0A9Q1JRU1</accession>
<dbReference type="Gene3D" id="3.80.10.10">
    <property type="entry name" value="Ribonuclease Inhibitor"/>
    <property type="match status" value="3"/>
</dbReference>
<keyword evidence="9" id="KW-0547">Nucleotide-binding</keyword>
<dbReference type="Pfam" id="PF00560">
    <property type="entry name" value="LRR_1"/>
    <property type="match status" value="4"/>
</dbReference>
<dbReference type="SUPFAM" id="SSF56112">
    <property type="entry name" value="Protein kinase-like (PK-like)"/>
    <property type="match status" value="1"/>
</dbReference>
<proteinExistence type="predicted"/>
<name>A0A9Q1JRU1_9CARY</name>
<evidence type="ECO:0000256" key="5">
    <source>
        <dbReference type="ARBA" id="ARBA00022737"/>
    </source>
</evidence>
<gene>
    <name evidence="13" type="ORF">Cgig2_017991</name>
</gene>
<dbReference type="PROSITE" id="PS50011">
    <property type="entry name" value="PROTEIN_KINASE_DOM"/>
    <property type="match status" value="1"/>
</dbReference>
<dbReference type="SUPFAM" id="SSF52058">
    <property type="entry name" value="L domain-like"/>
    <property type="match status" value="1"/>
</dbReference>
<feature type="transmembrane region" description="Helical" evidence="10">
    <location>
        <begin position="571"/>
        <end position="594"/>
    </location>
</feature>
<evidence type="ECO:0000259" key="12">
    <source>
        <dbReference type="PROSITE" id="PS50011"/>
    </source>
</evidence>
<dbReference type="InterPro" id="IPR011009">
    <property type="entry name" value="Kinase-like_dom_sf"/>
</dbReference>
<dbReference type="GO" id="GO:0005524">
    <property type="term" value="F:ATP binding"/>
    <property type="evidence" value="ECO:0007669"/>
    <property type="project" value="UniProtKB-UniRule"/>
</dbReference>
<keyword evidence="9" id="KW-0067">ATP-binding</keyword>
<evidence type="ECO:0000313" key="14">
    <source>
        <dbReference type="Proteomes" id="UP001153076"/>
    </source>
</evidence>
<dbReference type="FunFam" id="3.30.200.20:FF:000328">
    <property type="entry name" value="Leucine-rich repeat protein kinase family protein"/>
    <property type="match status" value="1"/>
</dbReference>
<dbReference type="Proteomes" id="UP001153076">
    <property type="component" value="Unassembled WGS sequence"/>
</dbReference>
<dbReference type="InterPro" id="IPR017441">
    <property type="entry name" value="Protein_kinase_ATP_BS"/>
</dbReference>
<keyword evidence="2" id="KW-0433">Leucine-rich repeat</keyword>
<evidence type="ECO:0000256" key="4">
    <source>
        <dbReference type="ARBA" id="ARBA00022729"/>
    </source>
</evidence>
<dbReference type="PROSITE" id="PS00107">
    <property type="entry name" value="PROTEIN_KINASE_ATP"/>
    <property type="match status" value="1"/>
</dbReference>
<dbReference type="Gene3D" id="3.30.200.20">
    <property type="entry name" value="Phosphorylase Kinase, domain 1"/>
    <property type="match status" value="1"/>
</dbReference>
<dbReference type="InterPro" id="IPR032675">
    <property type="entry name" value="LRR_dom_sf"/>
</dbReference>
<evidence type="ECO:0000256" key="11">
    <source>
        <dbReference type="SAM" id="SignalP"/>
    </source>
</evidence>
<dbReference type="OrthoDB" id="2015206at2759"/>
<dbReference type="InterPro" id="IPR001611">
    <property type="entry name" value="Leu-rich_rpt"/>
</dbReference>
<feature type="chain" id="PRO_5040206472" description="Protein kinase domain-containing protein" evidence="11">
    <location>
        <begin position="23"/>
        <end position="748"/>
    </location>
</feature>
<dbReference type="Pfam" id="PF07714">
    <property type="entry name" value="PK_Tyr_Ser-Thr"/>
    <property type="match status" value="1"/>
</dbReference>
<comment type="subcellular location">
    <subcellularLocation>
        <location evidence="1">Membrane</location>
    </subcellularLocation>
</comment>
<reference evidence="13" key="1">
    <citation type="submission" date="2022-04" db="EMBL/GenBank/DDBJ databases">
        <title>Carnegiea gigantea Genome sequencing and assembly v2.</title>
        <authorList>
            <person name="Copetti D."/>
            <person name="Sanderson M.J."/>
            <person name="Burquez A."/>
            <person name="Wojciechowski M.F."/>
        </authorList>
    </citation>
    <scope>NUCLEOTIDE SEQUENCE</scope>
    <source>
        <strain evidence="13">SGP5-SGP5p</strain>
        <tissue evidence="13">Aerial part</tissue>
    </source>
</reference>
<keyword evidence="5" id="KW-0677">Repeat</keyword>
<evidence type="ECO:0000256" key="8">
    <source>
        <dbReference type="ARBA" id="ARBA00023180"/>
    </source>
</evidence>
<protein>
    <recommendedName>
        <fullName evidence="12">Protein kinase domain-containing protein</fullName>
    </recommendedName>
</protein>
<evidence type="ECO:0000256" key="3">
    <source>
        <dbReference type="ARBA" id="ARBA00022692"/>
    </source>
</evidence>
<evidence type="ECO:0000313" key="13">
    <source>
        <dbReference type="EMBL" id="KAJ8429941.1"/>
    </source>
</evidence>
<dbReference type="InterPro" id="IPR000719">
    <property type="entry name" value="Prot_kinase_dom"/>
</dbReference>
<keyword evidence="8" id="KW-0325">Glycoprotein</keyword>
<evidence type="ECO:0000256" key="7">
    <source>
        <dbReference type="ARBA" id="ARBA00023136"/>
    </source>
</evidence>
<feature type="domain" description="Protein kinase" evidence="12">
    <location>
        <begin position="643"/>
        <end position="748"/>
    </location>
</feature>